<dbReference type="CDD" id="cd09071">
    <property type="entry name" value="FAR_C"/>
    <property type="match status" value="1"/>
</dbReference>
<keyword evidence="8 10" id="KW-0472">Membrane</keyword>
<dbReference type="SUPFAM" id="SSF51735">
    <property type="entry name" value="NAD(P)-binding Rossmann-fold domains"/>
    <property type="match status" value="1"/>
</dbReference>
<accession>T1ICH7</accession>
<comment type="subcellular location">
    <subcellularLocation>
        <location evidence="1">Membrane</location>
        <topology evidence="1">Multi-pass membrane protein</topology>
    </subcellularLocation>
</comment>
<dbReference type="InterPro" id="IPR033640">
    <property type="entry name" value="FAR_C"/>
</dbReference>
<comment type="similarity">
    <text evidence="2 10">Belongs to the fatty acyl-CoA reductase family.</text>
</comment>
<reference evidence="13" key="1">
    <citation type="submission" date="2015-05" db="UniProtKB">
        <authorList>
            <consortium name="EnsemblMetazoa"/>
        </authorList>
    </citation>
    <scope>IDENTIFICATION</scope>
</reference>
<feature type="domain" description="Fatty acyl-CoA reductase C-terminal" evidence="11">
    <location>
        <begin position="353"/>
        <end position="444"/>
    </location>
</feature>
<dbReference type="CDD" id="cd05236">
    <property type="entry name" value="FAR-N_SDR_e"/>
    <property type="match status" value="1"/>
</dbReference>
<dbReference type="GO" id="GO:0005777">
    <property type="term" value="C:peroxisome"/>
    <property type="evidence" value="ECO:0007669"/>
    <property type="project" value="TreeGrafter"/>
</dbReference>
<dbReference type="GO" id="GO:0102965">
    <property type="term" value="F:alcohol-forming long-chain fatty acyl-CoA reductase activity"/>
    <property type="evidence" value="ECO:0007669"/>
    <property type="project" value="UniProtKB-EC"/>
</dbReference>
<dbReference type="GO" id="GO:0035336">
    <property type="term" value="P:long-chain fatty-acyl-CoA metabolic process"/>
    <property type="evidence" value="ECO:0007669"/>
    <property type="project" value="TreeGrafter"/>
</dbReference>
<dbReference type="VEuPathDB" id="VectorBase:RPRC013997"/>
<name>T1ICH7_RHOPR</name>
<dbReference type="InterPro" id="IPR036291">
    <property type="entry name" value="NAD(P)-bd_dom_sf"/>
</dbReference>
<evidence type="ECO:0000256" key="1">
    <source>
        <dbReference type="ARBA" id="ARBA00004141"/>
    </source>
</evidence>
<proteinExistence type="inferred from homology"/>
<feature type="transmembrane region" description="Helical" evidence="10">
    <location>
        <begin position="459"/>
        <end position="479"/>
    </location>
</feature>
<dbReference type="InterPro" id="IPR013120">
    <property type="entry name" value="FAR_NAD-bd"/>
</dbReference>
<keyword evidence="14" id="KW-1185">Reference proteome</keyword>
<evidence type="ECO:0000256" key="10">
    <source>
        <dbReference type="RuleBase" id="RU363097"/>
    </source>
</evidence>
<dbReference type="Pfam" id="PF03015">
    <property type="entry name" value="Sterile"/>
    <property type="match status" value="1"/>
</dbReference>
<dbReference type="EnsemblMetazoa" id="RPRC013997-RA">
    <property type="protein sequence ID" value="RPRC013997-PA"/>
    <property type="gene ID" value="RPRC013997"/>
</dbReference>
<keyword evidence="10" id="KW-0560">Oxidoreductase</keyword>
<keyword evidence="7 10" id="KW-0443">Lipid metabolism</keyword>
<keyword evidence="6 10" id="KW-1133">Transmembrane helix</keyword>
<evidence type="ECO:0000256" key="7">
    <source>
        <dbReference type="ARBA" id="ARBA00023098"/>
    </source>
</evidence>
<dbReference type="GO" id="GO:0080019">
    <property type="term" value="F:alcohol-forming very long-chain fatty acyl-CoA reductase activity"/>
    <property type="evidence" value="ECO:0007669"/>
    <property type="project" value="InterPro"/>
</dbReference>
<dbReference type="PANTHER" id="PTHR11011:SF116">
    <property type="entry name" value="FATTY ACYL-COA REDUCTASE CG5065-RELATED"/>
    <property type="match status" value="1"/>
</dbReference>
<evidence type="ECO:0000256" key="8">
    <source>
        <dbReference type="ARBA" id="ARBA00023136"/>
    </source>
</evidence>
<keyword evidence="4 10" id="KW-0812">Transmembrane</keyword>
<feature type="transmembrane region" description="Helical" evidence="10">
    <location>
        <begin position="343"/>
        <end position="367"/>
    </location>
</feature>
<dbReference type="STRING" id="13249.T1ICH7"/>
<dbReference type="Pfam" id="PF07993">
    <property type="entry name" value="NAD_binding_4"/>
    <property type="match status" value="1"/>
</dbReference>
<dbReference type="Proteomes" id="UP000015103">
    <property type="component" value="Unassembled WGS sequence"/>
</dbReference>
<evidence type="ECO:0000313" key="14">
    <source>
        <dbReference type="Proteomes" id="UP000015103"/>
    </source>
</evidence>
<evidence type="ECO:0000256" key="2">
    <source>
        <dbReference type="ARBA" id="ARBA00005928"/>
    </source>
</evidence>
<dbReference type="GO" id="GO:0016020">
    <property type="term" value="C:membrane"/>
    <property type="evidence" value="ECO:0007669"/>
    <property type="project" value="UniProtKB-SubCell"/>
</dbReference>
<dbReference type="EC" id="1.2.1.84" evidence="10"/>
<evidence type="ECO:0000256" key="6">
    <source>
        <dbReference type="ARBA" id="ARBA00022989"/>
    </source>
</evidence>
<organism evidence="13 14">
    <name type="scientific">Rhodnius prolixus</name>
    <name type="common">Triatomid bug</name>
    <dbReference type="NCBI Taxonomy" id="13249"/>
    <lineage>
        <taxon>Eukaryota</taxon>
        <taxon>Metazoa</taxon>
        <taxon>Ecdysozoa</taxon>
        <taxon>Arthropoda</taxon>
        <taxon>Hexapoda</taxon>
        <taxon>Insecta</taxon>
        <taxon>Pterygota</taxon>
        <taxon>Neoptera</taxon>
        <taxon>Paraneoptera</taxon>
        <taxon>Hemiptera</taxon>
        <taxon>Heteroptera</taxon>
        <taxon>Panheteroptera</taxon>
        <taxon>Cimicomorpha</taxon>
        <taxon>Reduviidae</taxon>
        <taxon>Triatominae</taxon>
        <taxon>Rhodnius</taxon>
    </lineage>
</organism>
<comment type="function">
    <text evidence="10">Catalyzes the reduction of fatty acyl-CoA to fatty alcohols.</text>
</comment>
<dbReference type="InParanoid" id="T1ICH7"/>
<feature type="domain" description="Thioester reductase (TE)" evidence="12">
    <location>
        <begin position="16"/>
        <end position="281"/>
    </location>
</feature>
<comment type="catalytic activity">
    <reaction evidence="9 10">
        <text>a long-chain fatty acyl-CoA + 2 NADPH + 2 H(+) = a long-chain primary fatty alcohol + 2 NADP(+) + CoA</text>
        <dbReference type="Rhea" id="RHEA:52716"/>
        <dbReference type="ChEBI" id="CHEBI:15378"/>
        <dbReference type="ChEBI" id="CHEBI:57287"/>
        <dbReference type="ChEBI" id="CHEBI:57783"/>
        <dbReference type="ChEBI" id="CHEBI:58349"/>
        <dbReference type="ChEBI" id="CHEBI:77396"/>
        <dbReference type="ChEBI" id="CHEBI:83139"/>
        <dbReference type="EC" id="1.2.1.84"/>
    </reaction>
</comment>
<keyword evidence="5 10" id="KW-0521">NADP</keyword>
<evidence type="ECO:0000313" key="13">
    <source>
        <dbReference type="EnsemblMetazoa" id="RPRC013997-PA"/>
    </source>
</evidence>
<evidence type="ECO:0000259" key="11">
    <source>
        <dbReference type="Pfam" id="PF03015"/>
    </source>
</evidence>
<dbReference type="InterPro" id="IPR026055">
    <property type="entry name" value="FAR"/>
</dbReference>
<dbReference type="FunFam" id="3.40.50.720:FF:000143">
    <property type="entry name" value="Fatty acyl-CoA reductase"/>
    <property type="match status" value="1"/>
</dbReference>
<dbReference type="AlphaFoldDB" id="T1ICH7"/>
<protein>
    <recommendedName>
        <fullName evidence="10">Fatty acyl-CoA reductase</fullName>
        <ecNumber evidence="10">1.2.1.84</ecNumber>
    </recommendedName>
</protein>
<sequence length="484" mass="55785">MAETIRGWLHGKDVLITGGTGYLGKGLIEKLLRTTEVRRIYLIIRSKRDLSPEIRWQQVFERLRSERPDAFSKVAVLDGDVAEKGLGLSDHDRTELCENVAVVFHAAACVRFDDPLSSAILLNVRGTKELLDLAKSMKKLECFQYVSTAFSTPKLNDEKIGEVLYPQQYDWRTLIGIAEREGNLMNLLQYKIITAYPNTYTFSKCVAENMVAEIKENLPVVILRPSVVTGSLQEPEPGWIDNLNGPAGIICGVMTGVLRVSRCLEDSFLDFVPIDITINAMIVSAWVTKHKHPDKLPVYNCAYGDTCQITFHDLKKLGEVLVKKCPVNNDLWYPFFYLANNTYYFYFLFYTLQVLPAWFVDSLLIILPKEPRLTKLNIRIYKAMNALKYFSCQQIEFDNTNYKSIFNLIPSEEREIFYLKFKEVTKSELCVISVKGLAKFILHEKDEDLDKFKAKYWRLYYIHLLTKGIFFAAISWFLFTTYIC</sequence>
<evidence type="ECO:0000256" key="3">
    <source>
        <dbReference type="ARBA" id="ARBA00022516"/>
    </source>
</evidence>
<evidence type="ECO:0000256" key="5">
    <source>
        <dbReference type="ARBA" id="ARBA00022857"/>
    </source>
</evidence>
<evidence type="ECO:0000256" key="9">
    <source>
        <dbReference type="ARBA" id="ARBA00052530"/>
    </source>
</evidence>
<dbReference type="PANTHER" id="PTHR11011">
    <property type="entry name" value="MALE STERILITY PROTEIN 2-RELATED"/>
    <property type="match status" value="1"/>
</dbReference>
<keyword evidence="3 10" id="KW-0444">Lipid biosynthesis</keyword>
<evidence type="ECO:0000256" key="4">
    <source>
        <dbReference type="ARBA" id="ARBA00022692"/>
    </source>
</evidence>
<dbReference type="eggNOG" id="KOG1221">
    <property type="taxonomic scope" value="Eukaryota"/>
</dbReference>
<dbReference type="OMA" id="AIKTNIC"/>
<dbReference type="HOGENOM" id="CLU_024661_0_2_1"/>
<dbReference type="Gene3D" id="3.40.50.720">
    <property type="entry name" value="NAD(P)-binding Rossmann-like Domain"/>
    <property type="match status" value="1"/>
</dbReference>
<dbReference type="EMBL" id="ACPB03017858">
    <property type="status" value="NOT_ANNOTATED_CDS"/>
    <property type="molecule type" value="Genomic_DNA"/>
</dbReference>
<evidence type="ECO:0000259" key="12">
    <source>
        <dbReference type="Pfam" id="PF07993"/>
    </source>
</evidence>